<evidence type="ECO:0000313" key="3">
    <source>
        <dbReference type="EMBL" id="MBB6519735.1"/>
    </source>
</evidence>
<dbReference type="InterPro" id="IPR019734">
    <property type="entry name" value="TPR_rpt"/>
</dbReference>
<gene>
    <name evidence="3" type="ORF">HNR48_000013</name>
</gene>
<evidence type="ECO:0000256" key="1">
    <source>
        <dbReference type="SAM" id="MobiDB-lite"/>
    </source>
</evidence>
<dbReference type="AlphaFoldDB" id="A0A7X0MU84"/>
<protein>
    <submittedName>
        <fullName evidence="3">Tetratricopeptide (TPR) repeat protein</fullName>
    </submittedName>
</protein>
<dbReference type="Gene3D" id="1.25.40.10">
    <property type="entry name" value="Tetratricopeptide repeat domain"/>
    <property type="match status" value="1"/>
</dbReference>
<sequence>MSRSLIALSISLILSACASQPPAPQEDVRGGRVSVPAPSTAPQEPQTSMGSRPAGRADEANQRPVQPPQQPVPIRERQQSAALPAAAQSLLNSAQKAFSAGDYDAAIASAERGLRIARTSSELLMVLARSYAAQSDYAQARVFAQRGLRYLPAGAKRREFEDLLRRLPN</sequence>
<keyword evidence="4" id="KW-1185">Reference proteome</keyword>
<dbReference type="SUPFAM" id="SSF48452">
    <property type="entry name" value="TPR-like"/>
    <property type="match status" value="1"/>
</dbReference>
<keyword evidence="2" id="KW-0732">Signal</keyword>
<accession>A0A7X0MU84</accession>
<dbReference type="SMART" id="SM00028">
    <property type="entry name" value="TPR"/>
    <property type="match status" value="2"/>
</dbReference>
<organism evidence="3 4">
    <name type="scientific">Pseudoteredinibacter isoporae</name>
    <dbReference type="NCBI Taxonomy" id="570281"/>
    <lineage>
        <taxon>Bacteria</taxon>
        <taxon>Pseudomonadati</taxon>
        <taxon>Pseudomonadota</taxon>
        <taxon>Gammaproteobacteria</taxon>
        <taxon>Cellvibrionales</taxon>
        <taxon>Cellvibrionaceae</taxon>
        <taxon>Pseudoteredinibacter</taxon>
    </lineage>
</organism>
<comment type="caution">
    <text evidence="3">The sequence shown here is derived from an EMBL/GenBank/DDBJ whole genome shotgun (WGS) entry which is preliminary data.</text>
</comment>
<dbReference type="PROSITE" id="PS51257">
    <property type="entry name" value="PROKAR_LIPOPROTEIN"/>
    <property type="match status" value="1"/>
</dbReference>
<dbReference type="Proteomes" id="UP000528457">
    <property type="component" value="Unassembled WGS sequence"/>
</dbReference>
<feature type="compositionally biased region" description="Polar residues" evidence="1">
    <location>
        <begin position="40"/>
        <end position="50"/>
    </location>
</feature>
<proteinExistence type="predicted"/>
<dbReference type="InterPro" id="IPR011990">
    <property type="entry name" value="TPR-like_helical_dom_sf"/>
</dbReference>
<name>A0A7X0MU84_9GAMM</name>
<feature type="chain" id="PRO_5030848996" evidence="2">
    <location>
        <begin position="19"/>
        <end position="169"/>
    </location>
</feature>
<evidence type="ECO:0000313" key="4">
    <source>
        <dbReference type="Proteomes" id="UP000528457"/>
    </source>
</evidence>
<dbReference type="RefSeq" id="WP_166853237.1">
    <property type="nucleotide sequence ID" value="NZ_JAAONY010000001.1"/>
</dbReference>
<feature type="signal peptide" evidence="2">
    <location>
        <begin position="1"/>
        <end position="18"/>
    </location>
</feature>
<feature type="region of interest" description="Disordered" evidence="1">
    <location>
        <begin position="19"/>
        <end position="83"/>
    </location>
</feature>
<evidence type="ECO:0000256" key="2">
    <source>
        <dbReference type="SAM" id="SignalP"/>
    </source>
</evidence>
<dbReference type="Pfam" id="PF14559">
    <property type="entry name" value="TPR_19"/>
    <property type="match status" value="1"/>
</dbReference>
<dbReference type="InParanoid" id="A0A7X0MU84"/>
<dbReference type="EMBL" id="JACHHT010000001">
    <property type="protein sequence ID" value="MBB6519735.1"/>
    <property type="molecule type" value="Genomic_DNA"/>
</dbReference>
<reference evidence="3 4" key="1">
    <citation type="submission" date="2020-08" db="EMBL/GenBank/DDBJ databases">
        <title>Genomic Encyclopedia of Type Strains, Phase IV (KMG-IV): sequencing the most valuable type-strain genomes for metagenomic binning, comparative biology and taxonomic classification.</title>
        <authorList>
            <person name="Goeker M."/>
        </authorList>
    </citation>
    <scope>NUCLEOTIDE SEQUENCE [LARGE SCALE GENOMIC DNA]</scope>
    <source>
        <strain evidence="3 4">DSM 22368</strain>
    </source>
</reference>